<organism evidence="1 2">
    <name type="scientific">Polyangium jinanense</name>
    <dbReference type="NCBI Taxonomy" id="2829994"/>
    <lineage>
        <taxon>Bacteria</taxon>
        <taxon>Pseudomonadati</taxon>
        <taxon>Myxococcota</taxon>
        <taxon>Polyangia</taxon>
        <taxon>Polyangiales</taxon>
        <taxon>Polyangiaceae</taxon>
        <taxon>Polyangium</taxon>
    </lineage>
</organism>
<sequence>MLLAAPGRAHAFELSGGVSLGGILVGTDPRLAVSPHVRMSWRMKDSILLAVDEMCSILPSTNELGIGVYNHTSVAVGYASQQGNFSLGPSLSLYTMPACGVTLCGRVAGVAPGARAQADVYFVGPLGVSVSAAVDWVGGRSLVLPGGMAAMVVAGPVLRWGAK</sequence>
<dbReference type="Proteomes" id="UP001151081">
    <property type="component" value="Unassembled WGS sequence"/>
</dbReference>
<accession>A0A9X3X5K3</accession>
<evidence type="ECO:0000313" key="2">
    <source>
        <dbReference type="Proteomes" id="UP001151081"/>
    </source>
</evidence>
<evidence type="ECO:0000313" key="1">
    <source>
        <dbReference type="EMBL" id="MDC3983155.1"/>
    </source>
</evidence>
<dbReference type="AlphaFoldDB" id="A0A9X3X5K3"/>
<gene>
    <name evidence="1" type="ORF">KEG57_21770</name>
</gene>
<proteinExistence type="predicted"/>
<dbReference type="EMBL" id="JAGTJJ010000012">
    <property type="protein sequence ID" value="MDC3983155.1"/>
    <property type="molecule type" value="Genomic_DNA"/>
</dbReference>
<keyword evidence="2" id="KW-1185">Reference proteome</keyword>
<protein>
    <submittedName>
        <fullName evidence="1">Uncharacterized protein</fullName>
    </submittedName>
</protein>
<name>A0A9X3X5K3_9BACT</name>
<comment type="caution">
    <text evidence="1">The sequence shown here is derived from an EMBL/GenBank/DDBJ whole genome shotgun (WGS) entry which is preliminary data.</text>
</comment>
<reference evidence="1 2" key="1">
    <citation type="submission" date="2021-04" db="EMBL/GenBank/DDBJ databases">
        <title>Genome analysis of Polyangium sp.</title>
        <authorList>
            <person name="Li Y."/>
            <person name="Wang J."/>
        </authorList>
    </citation>
    <scope>NUCLEOTIDE SEQUENCE [LARGE SCALE GENOMIC DNA]</scope>
    <source>
        <strain evidence="1 2">SDU14</strain>
    </source>
</reference>